<organism evidence="3 4">
    <name type="scientific">Rhodococcus tukisamuensis</name>
    <dbReference type="NCBI Taxonomy" id="168276"/>
    <lineage>
        <taxon>Bacteria</taxon>
        <taxon>Bacillati</taxon>
        <taxon>Actinomycetota</taxon>
        <taxon>Actinomycetes</taxon>
        <taxon>Mycobacteriales</taxon>
        <taxon>Nocardiaceae</taxon>
        <taxon>Rhodococcus</taxon>
    </lineage>
</organism>
<reference evidence="3 4" key="1">
    <citation type="submission" date="2016-10" db="EMBL/GenBank/DDBJ databases">
        <authorList>
            <person name="de Groot N.N."/>
        </authorList>
    </citation>
    <scope>NUCLEOTIDE SEQUENCE [LARGE SCALE GENOMIC DNA]</scope>
    <source>
        <strain evidence="3 4">JCM 11308</strain>
    </source>
</reference>
<evidence type="ECO:0000259" key="2">
    <source>
        <dbReference type="Pfam" id="PF00496"/>
    </source>
</evidence>
<dbReference type="GO" id="GO:1904680">
    <property type="term" value="F:peptide transmembrane transporter activity"/>
    <property type="evidence" value="ECO:0007669"/>
    <property type="project" value="TreeGrafter"/>
</dbReference>
<dbReference type="InterPro" id="IPR039424">
    <property type="entry name" value="SBP_5"/>
</dbReference>
<dbReference type="GO" id="GO:0015833">
    <property type="term" value="P:peptide transport"/>
    <property type="evidence" value="ECO:0007669"/>
    <property type="project" value="TreeGrafter"/>
</dbReference>
<gene>
    <name evidence="3" type="ORF">SAMN05444580_12222</name>
</gene>
<proteinExistence type="predicted"/>
<dbReference type="Gene3D" id="3.90.76.10">
    <property type="entry name" value="Dipeptide-binding Protein, Domain 1"/>
    <property type="match status" value="1"/>
</dbReference>
<protein>
    <submittedName>
        <fullName evidence="3">ABC-type transport system, substrate-binding protein</fullName>
    </submittedName>
</protein>
<dbReference type="PANTHER" id="PTHR30290">
    <property type="entry name" value="PERIPLASMIC BINDING COMPONENT OF ABC TRANSPORTER"/>
    <property type="match status" value="1"/>
</dbReference>
<dbReference type="SUPFAM" id="SSF53850">
    <property type="entry name" value="Periplasmic binding protein-like II"/>
    <property type="match status" value="1"/>
</dbReference>
<dbReference type="STRING" id="168276.SAMN05444580_12222"/>
<dbReference type="AlphaFoldDB" id="A0A1G7E489"/>
<dbReference type="EMBL" id="FNAB01000022">
    <property type="protein sequence ID" value="SDE58165.1"/>
    <property type="molecule type" value="Genomic_DNA"/>
</dbReference>
<feature type="compositionally biased region" description="Polar residues" evidence="1">
    <location>
        <begin position="521"/>
        <end position="537"/>
    </location>
</feature>
<dbReference type="InterPro" id="IPR000914">
    <property type="entry name" value="SBP_5_dom"/>
</dbReference>
<dbReference type="PANTHER" id="PTHR30290:SF65">
    <property type="entry name" value="MONOACYL PHOSPHATIDYLINOSITOL TETRAMANNOSIDE-BINDING PROTEIN LPQW-RELATED"/>
    <property type="match status" value="1"/>
</dbReference>
<sequence length="616" mass="64885">MWSLRRLRSGAMWSLRGLRPGATWSLRRDRRILPIAGALVAGLTLAGCTANPPPPVESTGSPKPTTTVTTKNTVVVAIDDVGLGFNPHLLSDQSPVTSAVTSMVLPSPFRPVPTPGHPGGTDWVPDQSLLISADVTAQQPFTVTYRLRNEAQWSDSAPIAAEDFRYLWQQMTSQPGVVDPAGYALIDDIGSSEGGKTVTVTMRSPYPAWRELFTDLLPSHLVKDTPGGFARGLAENIPVSGGSFHIKSIDRGRDEILLERNDRFWGQPAVADRILMRRGGSNSQLADSMRSGDAQVAEVRGAAPLQSQLAAIPKVRAATTFQPRVLELTLNGRVPALADPRVRSGLLGLLDPELLARVGTPDGADATVVRAQVLAPSDPGYAPTAPPRRTPEQSLALLAEAGYLYEPAVPAVDDPAQRTLGRMMKDGKQFGIVIGAPENDDSAIAVANTAADQLRGAGVEVTVNTLRADELYGRAVLSGQVDAIVGWVRAGSDPATSLASRFSCPPPGVPTTVSPDGDETPTGTDESTPGTGPSNLSGLCDPALQVGIDDALRGTADVAHVIAQAEPRLWDLAAVLPVLQDTTVVAAGPDVEGVSLVGPIQVGIFADSAHWSRKQK</sequence>
<evidence type="ECO:0000256" key="1">
    <source>
        <dbReference type="SAM" id="MobiDB-lite"/>
    </source>
</evidence>
<dbReference type="Gene3D" id="3.10.105.10">
    <property type="entry name" value="Dipeptide-binding Protein, Domain 3"/>
    <property type="match status" value="1"/>
</dbReference>
<keyword evidence="4" id="KW-1185">Reference proteome</keyword>
<feature type="domain" description="Solute-binding protein family 5" evidence="2">
    <location>
        <begin position="141"/>
        <end position="504"/>
    </location>
</feature>
<feature type="region of interest" description="Disordered" evidence="1">
    <location>
        <begin position="496"/>
        <end position="537"/>
    </location>
</feature>
<evidence type="ECO:0000313" key="3">
    <source>
        <dbReference type="EMBL" id="SDE58165.1"/>
    </source>
</evidence>
<dbReference type="Pfam" id="PF00496">
    <property type="entry name" value="SBP_bac_5"/>
    <property type="match status" value="1"/>
</dbReference>
<dbReference type="Proteomes" id="UP000199417">
    <property type="component" value="Unassembled WGS sequence"/>
</dbReference>
<dbReference type="CDD" id="cd08501">
    <property type="entry name" value="PBP2_Lpqw"/>
    <property type="match status" value="1"/>
</dbReference>
<accession>A0A1G7E489</accession>
<evidence type="ECO:0000313" key="4">
    <source>
        <dbReference type="Proteomes" id="UP000199417"/>
    </source>
</evidence>
<name>A0A1G7E489_9NOCA</name>
<dbReference type="Gene3D" id="3.40.190.10">
    <property type="entry name" value="Periplasmic binding protein-like II"/>
    <property type="match status" value="1"/>
</dbReference>